<gene>
    <name evidence="5" type="primary">hisD</name>
    <name evidence="12" type="ORF">GGQ93_000759</name>
</gene>
<dbReference type="SUPFAM" id="SSF53720">
    <property type="entry name" value="ALDH-like"/>
    <property type="match status" value="1"/>
</dbReference>
<dbReference type="EC" id="1.1.1.23" evidence="5"/>
<feature type="active site" description="Proton acceptor" evidence="5 7">
    <location>
        <position position="336"/>
    </location>
</feature>
<dbReference type="AlphaFoldDB" id="A0A7W9C5C3"/>
<dbReference type="InterPro" id="IPR022695">
    <property type="entry name" value="Histidinol_DH_monofunct"/>
</dbReference>
<feature type="binding site" evidence="5 8">
    <location>
        <position position="221"/>
    </location>
    <ligand>
        <name>NAD(+)</name>
        <dbReference type="ChEBI" id="CHEBI:57540"/>
    </ligand>
</feature>
<comment type="function">
    <text evidence="5">Catalyzes the sequential NAD-dependent oxidations of L-histidinol to L-histidinaldehyde and then to L-histidine.</text>
</comment>
<keyword evidence="2 5" id="KW-0479">Metal-binding</keyword>
<dbReference type="PIRSF" id="PIRSF000099">
    <property type="entry name" value="Histidinol_dh"/>
    <property type="match status" value="1"/>
</dbReference>
<feature type="binding site" evidence="5 10">
    <location>
        <position position="429"/>
    </location>
    <ligand>
        <name>Zn(2+)</name>
        <dbReference type="ChEBI" id="CHEBI:29105"/>
    </ligand>
</feature>
<dbReference type="PRINTS" id="PR00083">
    <property type="entry name" value="HOLDHDRGNASE"/>
</dbReference>
<dbReference type="HAMAP" id="MF_01024">
    <property type="entry name" value="HisD"/>
    <property type="match status" value="1"/>
</dbReference>
<keyword evidence="5 8" id="KW-0520">NAD</keyword>
<evidence type="ECO:0000256" key="7">
    <source>
        <dbReference type="PIRSR" id="PIRSR000099-1"/>
    </source>
</evidence>
<dbReference type="GO" id="GO:0008270">
    <property type="term" value="F:zinc ion binding"/>
    <property type="evidence" value="ECO:0007669"/>
    <property type="project" value="UniProtKB-UniRule"/>
</dbReference>
<accession>A0A7W9C5C3</accession>
<name>A0A7W9C5C3_9CAUL</name>
<evidence type="ECO:0000256" key="6">
    <source>
        <dbReference type="PIRNR" id="PIRNR000099"/>
    </source>
</evidence>
<feature type="binding site" evidence="5 9">
    <location>
        <position position="337"/>
    </location>
    <ligand>
        <name>substrate</name>
    </ligand>
</feature>
<evidence type="ECO:0000256" key="3">
    <source>
        <dbReference type="ARBA" id="ARBA00022833"/>
    </source>
</evidence>
<feature type="binding site" evidence="5 9">
    <location>
        <position position="247"/>
    </location>
    <ligand>
        <name>substrate</name>
    </ligand>
</feature>
<keyword evidence="13" id="KW-1185">Reference proteome</keyword>
<dbReference type="CDD" id="cd06572">
    <property type="entry name" value="Histidinol_dh"/>
    <property type="match status" value="1"/>
</dbReference>
<evidence type="ECO:0000256" key="11">
    <source>
        <dbReference type="RuleBase" id="RU004175"/>
    </source>
</evidence>
<comment type="similarity">
    <text evidence="1 5 6 11">Belongs to the histidinol dehydrogenase family.</text>
</comment>
<evidence type="ECO:0000256" key="8">
    <source>
        <dbReference type="PIRSR" id="PIRSR000099-2"/>
    </source>
</evidence>
<feature type="binding site" evidence="5 10">
    <location>
        <position position="272"/>
    </location>
    <ligand>
        <name>Zn(2+)</name>
        <dbReference type="ChEBI" id="CHEBI:29105"/>
    </ligand>
</feature>
<evidence type="ECO:0000256" key="9">
    <source>
        <dbReference type="PIRSR" id="PIRSR000099-3"/>
    </source>
</evidence>
<evidence type="ECO:0000256" key="4">
    <source>
        <dbReference type="ARBA" id="ARBA00023002"/>
    </source>
</evidence>
<feature type="binding site" evidence="5 8">
    <location>
        <position position="132"/>
    </location>
    <ligand>
        <name>NAD(+)</name>
        <dbReference type="ChEBI" id="CHEBI:57540"/>
    </ligand>
</feature>
<keyword evidence="3 5" id="KW-0862">Zinc</keyword>
<sequence length="439" mass="45492">MTTAFKRIDWSSLDAAGKAAALARPAQRTAGDVTEVVRAILDDVRARGGAAVTDWCRKLDKAPPRRIAITPEIVAEARNALPPADVRALRMAADNIRVFHQATRPEDTDFVETTPGVRSKLAWRPIASAGLYIPGGTAPLFSSLLMLAIPAGVAGVGRRVAVTPPSKDGGVHPAMILAAAEAELDALWLMGGAQAIAALTFGVELEDGVIPACDKLFGPGNAYVAEAKKQASALPGGPAVDMPAGPSELMVVVDRDAAPEIAAADLLSQAEHDADAQVLLVSTSRATIDYILTEVEAQVATLPREAVARASLNEARAVLVRDLDAACEVINLYGPEHLALQVDDPEALLPAVKAAGAVFVGRFAAETLGDYAAGPSHVLPTDGGARTLGGVTTASFMTTMSIQLVTEAGARALAPIAARLARMEGLEAHARAADLRSEG</sequence>
<feature type="binding site" evidence="5 8">
    <location>
        <position position="194"/>
    </location>
    <ligand>
        <name>NAD(+)</name>
        <dbReference type="ChEBI" id="CHEBI:57540"/>
    </ligand>
</feature>
<dbReference type="Proteomes" id="UP000527324">
    <property type="component" value="Unassembled WGS sequence"/>
</dbReference>
<feature type="binding site" evidence="5 9">
    <location>
        <position position="269"/>
    </location>
    <ligand>
        <name>substrate</name>
    </ligand>
</feature>
<evidence type="ECO:0000256" key="2">
    <source>
        <dbReference type="ARBA" id="ARBA00022723"/>
    </source>
</evidence>
<reference evidence="12 13" key="1">
    <citation type="submission" date="2020-08" db="EMBL/GenBank/DDBJ databases">
        <title>Genomic Encyclopedia of Type Strains, Phase IV (KMG-IV): sequencing the most valuable type-strain genomes for metagenomic binning, comparative biology and taxonomic classification.</title>
        <authorList>
            <person name="Goeker M."/>
        </authorList>
    </citation>
    <scope>NUCLEOTIDE SEQUENCE [LARGE SCALE GENOMIC DNA]</scope>
    <source>
        <strain evidence="12 13">DSM 4731</strain>
    </source>
</reference>
<dbReference type="Pfam" id="PF00815">
    <property type="entry name" value="Histidinol_dh"/>
    <property type="match status" value="1"/>
</dbReference>
<evidence type="ECO:0000313" key="12">
    <source>
        <dbReference type="EMBL" id="MBB5739068.1"/>
    </source>
</evidence>
<evidence type="ECO:0000256" key="1">
    <source>
        <dbReference type="ARBA" id="ARBA00010178"/>
    </source>
</evidence>
<feature type="binding site" evidence="5 9">
    <location>
        <position position="272"/>
    </location>
    <ligand>
        <name>substrate</name>
    </ligand>
</feature>
<dbReference type="PANTHER" id="PTHR21256">
    <property type="entry name" value="HISTIDINOL DEHYDROGENASE HDH"/>
    <property type="match status" value="1"/>
</dbReference>
<proteinExistence type="inferred from homology"/>
<dbReference type="InterPro" id="IPR012131">
    <property type="entry name" value="Hstdl_DH"/>
</dbReference>
<dbReference type="EMBL" id="JACHOQ010000001">
    <property type="protein sequence ID" value="MBB5739068.1"/>
    <property type="molecule type" value="Genomic_DNA"/>
</dbReference>
<comment type="pathway">
    <text evidence="5">Amino-acid biosynthesis; L-histidine biosynthesis; L-histidine from 5-phospho-alpha-D-ribose 1-diphosphate: step 9/9.</text>
</comment>
<evidence type="ECO:0000313" key="13">
    <source>
        <dbReference type="Proteomes" id="UP000527324"/>
    </source>
</evidence>
<feature type="binding site" evidence="5 10">
    <location>
        <position position="370"/>
    </location>
    <ligand>
        <name>Zn(2+)</name>
        <dbReference type="ChEBI" id="CHEBI:29105"/>
    </ligand>
</feature>
<keyword evidence="5" id="KW-0368">Histidine biosynthesis</keyword>
<dbReference type="PANTHER" id="PTHR21256:SF2">
    <property type="entry name" value="HISTIDINE BIOSYNTHESIS TRIFUNCTIONAL PROTEIN"/>
    <property type="match status" value="1"/>
</dbReference>
<comment type="cofactor">
    <cofactor evidence="5 10">
        <name>Zn(2+)</name>
        <dbReference type="ChEBI" id="CHEBI:29105"/>
    </cofactor>
    <text evidence="5 10">Binds 1 zinc ion per subunit.</text>
</comment>
<evidence type="ECO:0000256" key="10">
    <source>
        <dbReference type="PIRSR" id="PIRSR000099-4"/>
    </source>
</evidence>
<protein>
    <recommendedName>
        <fullName evidence="5">Histidinol dehydrogenase</fullName>
        <shortName evidence="5">HDH</shortName>
        <ecNumber evidence="5">1.1.1.23</ecNumber>
    </recommendedName>
</protein>
<dbReference type="GO" id="GO:0005737">
    <property type="term" value="C:cytoplasm"/>
    <property type="evidence" value="ECO:0007669"/>
    <property type="project" value="TreeGrafter"/>
</dbReference>
<dbReference type="NCBIfam" id="TIGR00069">
    <property type="entry name" value="hisD"/>
    <property type="match status" value="1"/>
</dbReference>
<feature type="binding site" evidence="5 9">
    <location>
        <position position="424"/>
    </location>
    <ligand>
        <name>substrate</name>
    </ligand>
</feature>
<dbReference type="FunFam" id="3.40.50.1980:FF:000001">
    <property type="entry name" value="Histidinol dehydrogenase"/>
    <property type="match status" value="1"/>
</dbReference>
<feature type="binding site" evidence="5 9">
    <location>
        <position position="429"/>
    </location>
    <ligand>
        <name>substrate</name>
    </ligand>
</feature>
<dbReference type="GO" id="GO:0004399">
    <property type="term" value="F:histidinol dehydrogenase activity"/>
    <property type="evidence" value="ECO:0007669"/>
    <property type="project" value="UniProtKB-UniRule"/>
</dbReference>
<dbReference type="InterPro" id="IPR016161">
    <property type="entry name" value="Ald_DH/histidinol_DH"/>
</dbReference>
<feature type="active site" description="Proton acceptor" evidence="5 7">
    <location>
        <position position="337"/>
    </location>
</feature>
<comment type="catalytic activity">
    <reaction evidence="5">
        <text>L-histidinol + 2 NAD(+) + H2O = L-histidine + 2 NADH + 3 H(+)</text>
        <dbReference type="Rhea" id="RHEA:20641"/>
        <dbReference type="ChEBI" id="CHEBI:15377"/>
        <dbReference type="ChEBI" id="CHEBI:15378"/>
        <dbReference type="ChEBI" id="CHEBI:57540"/>
        <dbReference type="ChEBI" id="CHEBI:57595"/>
        <dbReference type="ChEBI" id="CHEBI:57699"/>
        <dbReference type="ChEBI" id="CHEBI:57945"/>
        <dbReference type="EC" id="1.1.1.23"/>
    </reaction>
</comment>
<keyword evidence="5" id="KW-0028">Amino-acid biosynthesis</keyword>
<feature type="binding site" evidence="5 9">
    <location>
        <position position="370"/>
    </location>
    <ligand>
        <name>substrate</name>
    </ligand>
</feature>
<dbReference type="GO" id="GO:0000105">
    <property type="term" value="P:L-histidine biosynthetic process"/>
    <property type="evidence" value="ECO:0007669"/>
    <property type="project" value="UniProtKB-UniRule"/>
</dbReference>
<dbReference type="Gene3D" id="1.20.5.1300">
    <property type="match status" value="1"/>
</dbReference>
<comment type="caution">
    <text evidence="12">The sequence shown here is derived from an EMBL/GenBank/DDBJ whole genome shotgun (WGS) entry which is preliminary data.</text>
</comment>
<organism evidence="12 13">
    <name type="scientific">Brevundimonas aurantiaca</name>
    <dbReference type="NCBI Taxonomy" id="74316"/>
    <lineage>
        <taxon>Bacteria</taxon>
        <taxon>Pseudomonadati</taxon>
        <taxon>Pseudomonadota</taxon>
        <taxon>Alphaproteobacteria</taxon>
        <taxon>Caulobacterales</taxon>
        <taxon>Caulobacteraceae</taxon>
        <taxon>Brevundimonas</taxon>
    </lineage>
</organism>
<dbReference type="GO" id="GO:0051287">
    <property type="term" value="F:NAD binding"/>
    <property type="evidence" value="ECO:0007669"/>
    <property type="project" value="InterPro"/>
</dbReference>
<dbReference type="Gene3D" id="3.40.50.1980">
    <property type="entry name" value="Nitrogenase molybdenum iron protein domain"/>
    <property type="match status" value="2"/>
</dbReference>
<evidence type="ECO:0000256" key="5">
    <source>
        <dbReference type="HAMAP-Rule" id="MF_01024"/>
    </source>
</evidence>
<dbReference type="RefSeq" id="WP_183215175.1">
    <property type="nucleotide sequence ID" value="NZ_JACHOQ010000001.1"/>
</dbReference>
<dbReference type="UniPathway" id="UPA00031">
    <property type="reaction ID" value="UER00014"/>
</dbReference>
<feature type="binding site" evidence="5 10">
    <location>
        <position position="269"/>
    </location>
    <ligand>
        <name>Zn(2+)</name>
        <dbReference type="ChEBI" id="CHEBI:29105"/>
    </ligand>
</feature>
<keyword evidence="4 5" id="KW-0560">Oxidoreductase</keyword>